<organism evidence="1 2">
    <name type="scientific">Eubacterium plexicaudatum ASF492</name>
    <dbReference type="NCBI Taxonomy" id="1235802"/>
    <lineage>
        <taxon>Bacteria</taxon>
        <taxon>Bacillati</taxon>
        <taxon>Bacillota</taxon>
        <taxon>Clostridia</taxon>
        <taxon>Eubacteriales</taxon>
        <taxon>Eubacteriaceae</taxon>
        <taxon>Eubacterium</taxon>
    </lineage>
</organism>
<evidence type="ECO:0000313" key="2">
    <source>
        <dbReference type="Proteomes" id="UP000012589"/>
    </source>
</evidence>
<sequence>MKLYKFANRVHMMLHDEQDIMQNHTLDERSKRIYEQAVLAAIRKDRKRAGRTRLKAAAACLAVLTGATILFHEEATAAIDHIGYSLRVAMGLESDLAQYKEVVHTSVRDGGYIVTLEEAAAAPEKLAVSYTVCREDGRPFSGSQSSFHVDDQLLINGAHVVRNTIYESRFLDTEETIIGGQIVFEITDADLTGVNTYDLKLENDSGTWKFRFEADGSQLCADTKHLALGDRYRLANGVEIILDELSMNALEQRILFHKSGGKDLDLMRYMLTLHAVDEQGRTAEFYMKSTEDGIHYVMQAEKNKGIASDAKTVTVTLQAVEFVKEGPKTENGQIYKGSDPVIVPPVNTTSDGTAVWDLERVRTVVSIS</sequence>
<evidence type="ECO:0000313" key="1">
    <source>
        <dbReference type="EMBL" id="EMZ27228.1"/>
    </source>
</evidence>
<dbReference type="OrthoDB" id="1695052at2"/>
<dbReference type="STRING" id="1235802.C823_02352"/>
<dbReference type="Proteomes" id="UP000012589">
    <property type="component" value="Unassembled WGS sequence"/>
</dbReference>
<dbReference type="Gene3D" id="2.60.40.1630">
    <property type="entry name" value="bacillus anthracis domain"/>
    <property type="match status" value="1"/>
</dbReference>
<dbReference type="HOGENOM" id="CLU_069087_0_0_9"/>
<keyword evidence="2" id="KW-1185">Reference proteome</keyword>
<gene>
    <name evidence="1" type="ORF">C823_02352</name>
</gene>
<accession>N2AL44</accession>
<comment type="caution">
    <text evidence="1">The sequence shown here is derived from an EMBL/GenBank/DDBJ whole genome shotgun (WGS) entry which is preliminary data.</text>
</comment>
<dbReference type="EMBL" id="AQFT01000072">
    <property type="protein sequence ID" value="EMZ27228.1"/>
    <property type="molecule type" value="Genomic_DNA"/>
</dbReference>
<dbReference type="PATRIC" id="fig|1235802.3.peg.2490"/>
<dbReference type="eggNOG" id="ENOG502ZA1Y">
    <property type="taxonomic scope" value="Bacteria"/>
</dbReference>
<name>N2AL44_9FIRM</name>
<proteinExistence type="predicted"/>
<dbReference type="AlphaFoldDB" id="N2AL44"/>
<reference evidence="1 2" key="1">
    <citation type="journal article" date="2014" name="Genome Announc.">
        <title>Draft genome sequences of the altered schaedler flora, a defined bacterial community from gnotobiotic mice.</title>
        <authorList>
            <person name="Wannemuehler M.J."/>
            <person name="Overstreet A.M."/>
            <person name="Ward D.V."/>
            <person name="Phillips G.J."/>
        </authorList>
    </citation>
    <scope>NUCLEOTIDE SEQUENCE [LARGE SCALE GENOMIC DNA]</scope>
    <source>
        <strain evidence="1 2">ASF492</strain>
    </source>
</reference>
<protein>
    <submittedName>
        <fullName evidence="1">Uncharacterized protein</fullName>
    </submittedName>
</protein>